<evidence type="ECO:0000313" key="1">
    <source>
        <dbReference type="EMBL" id="KKM61953.1"/>
    </source>
</evidence>
<gene>
    <name evidence="1" type="ORF">LCGC14_1526500</name>
</gene>
<reference evidence="1" key="1">
    <citation type="journal article" date="2015" name="Nature">
        <title>Complex archaea that bridge the gap between prokaryotes and eukaryotes.</title>
        <authorList>
            <person name="Spang A."/>
            <person name="Saw J.H."/>
            <person name="Jorgensen S.L."/>
            <person name="Zaremba-Niedzwiedzka K."/>
            <person name="Martijn J."/>
            <person name="Lind A.E."/>
            <person name="van Eijk R."/>
            <person name="Schleper C."/>
            <person name="Guy L."/>
            <person name="Ettema T.J."/>
        </authorList>
    </citation>
    <scope>NUCLEOTIDE SEQUENCE</scope>
</reference>
<dbReference type="EMBL" id="LAZR01011391">
    <property type="protein sequence ID" value="KKM61953.1"/>
    <property type="molecule type" value="Genomic_DNA"/>
</dbReference>
<organism evidence="1">
    <name type="scientific">marine sediment metagenome</name>
    <dbReference type="NCBI Taxonomy" id="412755"/>
    <lineage>
        <taxon>unclassified sequences</taxon>
        <taxon>metagenomes</taxon>
        <taxon>ecological metagenomes</taxon>
    </lineage>
</organism>
<proteinExistence type="predicted"/>
<protein>
    <submittedName>
        <fullName evidence="1">Uncharacterized protein</fullName>
    </submittedName>
</protein>
<name>A0A0F9IXF5_9ZZZZ</name>
<comment type="caution">
    <text evidence="1">The sequence shown here is derived from an EMBL/GenBank/DDBJ whole genome shotgun (WGS) entry which is preliminary data.</text>
</comment>
<dbReference type="AlphaFoldDB" id="A0A0F9IXF5"/>
<accession>A0A0F9IXF5</accession>
<sequence length="71" mass="8161">MKGKFELYFKGDYVKRIQKNPADFSLYVFDEDVEGRCPCCCNKIVYHAGEEVLIFGDKLCGECNKKVDIEA</sequence>